<evidence type="ECO:0000313" key="2">
    <source>
        <dbReference type="EMBL" id="VFJ77701.1"/>
    </source>
</evidence>
<reference evidence="2" key="1">
    <citation type="submission" date="2019-02" db="EMBL/GenBank/DDBJ databases">
        <authorList>
            <person name="Gruber-Vodicka R. H."/>
            <person name="Seah K. B. B."/>
        </authorList>
    </citation>
    <scope>NUCLEOTIDE SEQUENCE</scope>
    <source>
        <strain evidence="2">BECK_BZ131</strain>
    </source>
</reference>
<keyword evidence="1" id="KW-0812">Transmembrane</keyword>
<protein>
    <submittedName>
        <fullName evidence="2">Uncharacterized protein</fullName>
    </submittedName>
</protein>
<keyword evidence="1" id="KW-1133">Transmembrane helix</keyword>
<dbReference type="EMBL" id="CAADFE010000136">
    <property type="protein sequence ID" value="VFJ77701.1"/>
    <property type="molecule type" value="Genomic_DNA"/>
</dbReference>
<organism evidence="2">
    <name type="scientific">Candidatus Kentrum sp. FW</name>
    <dbReference type="NCBI Taxonomy" id="2126338"/>
    <lineage>
        <taxon>Bacteria</taxon>
        <taxon>Pseudomonadati</taxon>
        <taxon>Pseudomonadota</taxon>
        <taxon>Gammaproteobacteria</taxon>
        <taxon>Candidatus Kentrum</taxon>
    </lineage>
</organism>
<accession>A0A450U3H8</accession>
<feature type="transmembrane region" description="Helical" evidence="1">
    <location>
        <begin position="6"/>
        <end position="24"/>
    </location>
</feature>
<feature type="transmembrane region" description="Helical" evidence="1">
    <location>
        <begin position="36"/>
        <end position="55"/>
    </location>
</feature>
<gene>
    <name evidence="2" type="ORF">BECKFW1821C_GA0114237_11366</name>
</gene>
<keyword evidence="1" id="KW-0472">Membrane</keyword>
<evidence type="ECO:0000256" key="1">
    <source>
        <dbReference type="SAM" id="Phobius"/>
    </source>
</evidence>
<sequence>MVLGSLMAVGVGYYLGLTLGSCRFDPGLFSVDSYRIFGLASALLCAVAGYVAWAARGGSGFVAGKGGFYASSKNVENLLFQLLLCHLFRPEGEILG</sequence>
<proteinExistence type="predicted"/>
<dbReference type="AlphaFoldDB" id="A0A450U3H8"/>
<name>A0A450U3H8_9GAMM</name>